<dbReference type="AlphaFoldDB" id="A0A017T0T9"/>
<reference evidence="1 2" key="1">
    <citation type="submission" date="2013-05" db="EMBL/GenBank/DDBJ databases">
        <title>Genome assembly of Chondromyces apiculatus DSM 436.</title>
        <authorList>
            <person name="Sharma G."/>
            <person name="Khatri I."/>
            <person name="Kaur C."/>
            <person name="Mayilraj S."/>
            <person name="Subramanian S."/>
        </authorList>
    </citation>
    <scope>NUCLEOTIDE SEQUENCE [LARGE SCALE GENOMIC DNA]</scope>
    <source>
        <strain evidence="1 2">DSM 436</strain>
    </source>
</reference>
<comment type="caution">
    <text evidence="1">The sequence shown here is derived from an EMBL/GenBank/DDBJ whole genome shotgun (WGS) entry which is preliminary data.</text>
</comment>
<dbReference type="RefSeq" id="WP_052376295.1">
    <property type="nucleotide sequence ID" value="NZ_ASRX01000054.1"/>
</dbReference>
<dbReference type="STRING" id="1192034.CAP_6454"/>
<dbReference type="EMBL" id="ASRX01000054">
    <property type="protein sequence ID" value="EYF02874.1"/>
    <property type="molecule type" value="Genomic_DNA"/>
</dbReference>
<protein>
    <submittedName>
        <fullName evidence="1">Uncharacterized protein</fullName>
    </submittedName>
</protein>
<dbReference type="OrthoDB" id="5519516at2"/>
<accession>A0A017T0T9</accession>
<dbReference type="Proteomes" id="UP000019678">
    <property type="component" value="Unassembled WGS sequence"/>
</dbReference>
<name>A0A017T0T9_9BACT</name>
<evidence type="ECO:0000313" key="2">
    <source>
        <dbReference type="Proteomes" id="UP000019678"/>
    </source>
</evidence>
<sequence>MYYLLGCFGPLDEERARIGGVLNTPISWQRGHRFEDPPPEPVQVDLDGEYPGVLVPMFDAGILLFSDQMVLAFRDAGVNNLDHYHTVVRDPSTNTSHSNYKATNIVGVVSCADLSQSSWEAPSGSPLIDTDFESLSIDEERSLDLLMFRLAECITGIVIHERVKRALERRAIPHLNFYDPVAWLG</sequence>
<evidence type="ECO:0000313" key="1">
    <source>
        <dbReference type="EMBL" id="EYF02874.1"/>
    </source>
</evidence>
<proteinExistence type="predicted"/>
<dbReference type="eggNOG" id="ENOG50334ZQ">
    <property type="taxonomic scope" value="Bacteria"/>
</dbReference>
<gene>
    <name evidence="1" type="ORF">CAP_6454</name>
</gene>
<keyword evidence="2" id="KW-1185">Reference proteome</keyword>
<organism evidence="1 2">
    <name type="scientific">Chondromyces apiculatus DSM 436</name>
    <dbReference type="NCBI Taxonomy" id="1192034"/>
    <lineage>
        <taxon>Bacteria</taxon>
        <taxon>Pseudomonadati</taxon>
        <taxon>Myxococcota</taxon>
        <taxon>Polyangia</taxon>
        <taxon>Polyangiales</taxon>
        <taxon>Polyangiaceae</taxon>
        <taxon>Chondromyces</taxon>
    </lineage>
</organism>